<dbReference type="GO" id="GO:0003723">
    <property type="term" value="F:RNA binding"/>
    <property type="evidence" value="ECO:0007669"/>
    <property type="project" value="InterPro"/>
</dbReference>
<dbReference type="GeneID" id="25729966"/>
<dbReference type="STRING" id="145388.A0A0D2KHS1"/>
<keyword evidence="4" id="KW-1185">Reference proteome</keyword>
<dbReference type="GO" id="GO:0006402">
    <property type="term" value="P:mRNA catabolic process"/>
    <property type="evidence" value="ECO:0007669"/>
    <property type="project" value="TreeGrafter"/>
</dbReference>
<dbReference type="SMART" id="SM00955">
    <property type="entry name" value="RNB"/>
    <property type="match status" value="1"/>
</dbReference>
<feature type="compositionally biased region" description="Low complexity" evidence="1">
    <location>
        <begin position="17"/>
        <end position="27"/>
    </location>
</feature>
<name>A0A0D2KHS1_9CHLO</name>
<dbReference type="PANTHER" id="PTHR23355">
    <property type="entry name" value="RIBONUCLEASE"/>
    <property type="match status" value="1"/>
</dbReference>
<dbReference type="Pfam" id="PF00773">
    <property type="entry name" value="RNB"/>
    <property type="match status" value="1"/>
</dbReference>
<dbReference type="InterPro" id="IPR041505">
    <property type="entry name" value="Dis3_CSD2"/>
</dbReference>
<reference evidence="3 4" key="1">
    <citation type="journal article" date="2013" name="BMC Genomics">
        <title>Reconstruction of the lipid metabolism for the microalga Monoraphidium neglectum from its genome sequence reveals characteristics suitable for biofuel production.</title>
        <authorList>
            <person name="Bogen C."/>
            <person name="Al-Dilaimi A."/>
            <person name="Albersmeier A."/>
            <person name="Wichmann J."/>
            <person name="Grundmann M."/>
            <person name="Rupp O."/>
            <person name="Lauersen K.J."/>
            <person name="Blifernez-Klassen O."/>
            <person name="Kalinowski J."/>
            <person name="Goesmann A."/>
            <person name="Mussgnug J.H."/>
            <person name="Kruse O."/>
        </authorList>
    </citation>
    <scope>NUCLEOTIDE SEQUENCE [LARGE SCALE GENOMIC DNA]</scope>
    <source>
        <strain evidence="3 4">SAG 48.87</strain>
    </source>
</reference>
<dbReference type="InterPro" id="IPR001900">
    <property type="entry name" value="RNase_II/R"/>
</dbReference>
<proteinExistence type="predicted"/>
<evidence type="ECO:0000313" key="3">
    <source>
        <dbReference type="EMBL" id="KIY95373.1"/>
    </source>
</evidence>
<protein>
    <recommendedName>
        <fullName evidence="2">RNB domain-containing protein</fullName>
    </recommendedName>
</protein>
<evidence type="ECO:0000313" key="4">
    <source>
        <dbReference type="Proteomes" id="UP000054498"/>
    </source>
</evidence>
<dbReference type="PANTHER" id="PTHR23355:SF9">
    <property type="entry name" value="DIS3-LIKE EXONUCLEASE 2"/>
    <property type="match status" value="1"/>
</dbReference>
<dbReference type="SUPFAM" id="SSF50249">
    <property type="entry name" value="Nucleic acid-binding proteins"/>
    <property type="match status" value="1"/>
</dbReference>
<evidence type="ECO:0000259" key="2">
    <source>
        <dbReference type="SMART" id="SM00955"/>
    </source>
</evidence>
<dbReference type="RefSeq" id="XP_013894393.1">
    <property type="nucleotide sequence ID" value="XM_014038939.1"/>
</dbReference>
<dbReference type="EMBL" id="KK103542">
    <property type="protein sequence ID" value="KIY95373.1"/>
    <property type="molecule type" value="Genomic_DNA"/>
</dbReference>
<dbReference type="InterPro" id="IPR050180">
    <property type="entry name" value="RNR_Ribonuclease"/>
</dbReference>
<dbReference type="Proteomes" id="UP000054498">
    <property type="component" value="Unassembled WGS sequence"/>
</dbReference>
<evidence type="ECO:0000256" key="1">
    <source>
        <dbReference type="SAM" id="MobiDB-lite"/>
    </source>
</evidence>
<dbReference type="Gene3D" id="2.40.50.700">
    <property type="match status" value="1"/>
</dbReference>
<organism evidence="3 4">
    <name type="scientific">Monoraphidium neglectum</name>
    <dbReference type="NCBI Taxonomy" id="145388"/>
    <lineage>
        <taxon>Eukaryota</taxon>
        <taxon>Viridiplantae</taxon>
        <taxon>Chlorophyta</taxon>
        <taxon>core chlorophytes</taxon>
        <taxon>Chlorophyceae</taxon>
        <taxon>CS clade</taxon>
        <taxon>Sphaeropleales</taxon>
        <taxon>Selenastraceae</taxon>
        <taxon>Monoraphidium</taxon>
    </lineage>
</organism>
<sequence>MVGVLLPLNPSNDTYGQQQQQQQQQQQLQQQQQQQQLVPLDPRLPRCIVTAESLAGLPEELRTEAFRDDVTTRTFVTAALQPWPENLQTPFAAVRKGLGRAGDIEGGTTALLAASAIRTADFGDDVIGCLPPVPWRVTEADLAARRDLRSWRIFSIDPITARDLDDALSIERVPPPGGADGAGGAGGAGEAGGGGARWRVGVHIADVASFVRPGTPLDAEALARGTSTYLVQRVIPMLPRLLCEQLCSLNPGEERFAFSIVWELDEDGNVLEEWAGRSVILSRAKLAYPMVQQMIEGCFDPTRWQVALHGGATWQEVEADSLALHAIARRLRARRFGNGALRLDNTRLYFTLDAEGQPVAGAPYVQQEANQLVEEFMLLANMRVAGLISSACHPTPNERKMKELELAAQELGVELDISSAGALQRSLARLRAATDDAGTAEVVTLLATKPMQLAQYFCTAGRDRAARYPDVLVHRLLAAALDLQSGAAPSPTAALLAQGLPDGTEMQRMADHANDTRKAARDVQDGSLKLFLAVMLKAAPTVSEAVVTGAGGGRFFTVYLPEFGTE</sequence>
<dbReference type="AlphaFoldDB" id="A0A0D2KHS1"/>
<dbReference type="GO" id="GO:0000932">
    <property type="term" value="C:P-body"/>
    <property type="evidence" value="ECO:0007669"/>
    <property type="project" value="TreeGrafter"/>
</dbReference>
<feature type="domain" description="RNB" evidence="2">
    <location>
        <begin position="145"/>
        <end position="483"/>
    </location>
</feature>
<dbReference type="OrthoDB" id="372421at2759"/>
<gene>
    <name evidence="3" type="ORF">MNEG_12589</name>
</gene>
<accession>A0A0D2KHS1</accession>
<dbReference type="KEGG" id="mng:MNEG_12589"/>
<feature type="region of interest" description="Disordered" evidence="1">
    <location>
        <begin position="1"/>
        <end position="27"/>
    </location>
</feature>
<dbReference type="Pfam" id="PF17849">
    <property type="entry name" value="OB_Dis3"/>
    <property type="match status" value="1"/>
</dbReference>
<dbReference type="GO" id="GO:0000175">
    <property type="term" value="F:3'-5'-RNA exonuclease activity"/>
    <property type="evidence" value="ECO:0007669"/>
    <property type="project" value="TreeGrafter"/>
</dbReference>
<dbReference type="InterPro" id="IPR012340">
    <property type="entry name" value="NA-bd_OB-fold"/>
</dbReference>